<dbReference type="OrthoDB" id="1189564at2"/>
<dbReference type="Proteomes" id="UP000245670">
    <property type="component" value="Unassembled WGS sequence"/>
</dbReference>
<organism evidence="1 2">
    <name type="scientific">Polaribacter aquimarinus</name>
    <dbReference type="NCBI Taxonomy" id="2100726"/>
    <lineage>
        <taxon>Bacteria</taxon>
        <taxon>Pseudomonadati</taxon>
        <taxon>Bacteroidota</taxon>
        <taxon>Flavobacteriia</taxon>
        <taxon>Flavobacteriales</taxon>
        <taxon>Flavobacteriaceae</taxon>
    </lineage>
</organism>
<comment type="caution">
    <text evidence="1">The sequence shown here is derived from an EMBL/GenBank/DDBJ whole genome shotgun (WGS) entry which is preliminary data.</text>
</comment>
<dbReference type="RefSeq" id="WP_109404185.1">
    <property type="nucleotide sequence ID" value="NZ_QFFG01000002.1"/>
</dbReference>
<evidence type="ECO:0000313" key="2">
    <source>
        <dbReference type="Proteomes" id="UP000245670"/>
    </source>
</evidence>
<proteinExistence type="predicted"/>
<evidence type="ECO:0000313" key="1">
    <source>
        <dbReference type="EMBL" id="PWG05853.1"/>
    </source>
</evidence>
<keyword evidence="2" id="KW-1185">Reference proteome</keyword>
<accession>A0A2U2JBY4</accession>
<name>A0A2U2JBY4_9FLAO</name>
<sequence>MSDIDWNALAEKAANQTDAEFKNQLAGLTSLKTSEIDTFISESNISNANALAVLKEINNATLSNNQKANSIANIQNGVGFLVKLVSKVV</sequence>
<dbReference type="EMBL" id="QFFG01000002">
    <property type="protein sequence ID" value="PWG05853.1"/>
    <property type="molecule type" value="Genomic_DNA"/>
</dbReference>
<protein>
    <submittedName>
        <fullName evidence="1">Uncharacterized protein</fullName>
    </submittedName>
</protein>
<gene>
    <name evidence="1" type="ORF">DIS07_05270</name>
</gene>
<reference evidence="1 2" key="1">
    <citation type="submission" date="2018-05" db="EMBL/GenBank/DDBJ databases">
        <title>Polaribacter aquimarinus sp. nov., isolated from sediment in a sediment of sea.</title>
        <authorList>
            <person name="Lu D."/>
        </authorList>
    </citation>
    <scope>NUCLEOTIDE SEQUENCE [LARGE SCALE GENOMIC DNA]</scope>
    <source>
        <strain evidence="1 2">ZY113</strain>
    </source>
</reference>
<dbReference type="AlphaFoldDB" id="A0A2U2JBY4"/>